<keyword evidence="2" id="KW-1185">Reference proteome</keyword>
<gene>
    <name evidence="1" type="ORF">CSOL1703_00016377</name>
</gene>
<name>A0A9P0EMC7_9HYPO</name>
<evidence type="ECO:0000313" key="2">
    <source>
        <dbReference type="Proteomes" id="UP000775872"/>
    </source>
</evidence>
<sequence>MTLTFDTERAKAHIQRFNNETVVYKPSPKTKARYDLSDGPHKWAWRWNRLRLISHHRLK</sequence>
<proteinExistence type="predicted"/>
<accession>A0A9P0EMC7</accession>
<protein>
    <submittedName>
        <fullName evidence="1">Uncharacterized protein</fullName>
    </submittedName>
</protein>
<dbReference type="AlphaFoldDB" id="A0A9P0EMC7"/>
<comment type="caution">
    <text evidence="1">The sequence shown here is derived from an EMBL/GenBank/DDBJ whole genome shotgun (WGS) entry which is preliminary data.</text>
</comment>
<reference evidence="2" key="1">
    <citation type="submission" date="2019-06" db="EMBL/GenBank/DDBJ databases">
        <authorList>
            <person name="Broberg M."/>
        </authorList>
    </citation>
    <scope>NUCLEOTIDE SEQUENCE [LARGE SCALE GENOMIC DNA]</scope>
</reference>
<reference evidence="1 2" key="2">
    <citation type="submission" date="2021-10" db="EMBL/GenBank/DDBJ databases">
        <authorList>
            <person name="Piombo E."/>
        </authorList>
    </citation>
    <scope>NUCLEOTIDE SEQUENCE [LARGE SCALE GENOMIC DNA]</scope>
</reference>
<dbReference type="EMBL" id="CABFOC020000052">
    <property type="protein sequence ID" value="CAH0054817.1"/>
    <property type="molecule type" value="Genomic_DNA"/>
</dbReference>
<organism evidence="1 2">
    <name type="scientific">Clonostachys solani</name>
    <dbReference type="NCBI Taxonomy" id="160281"/>
    <lineage>
        <taxon>Eukaryota</taxon>
        <taxon>Fungi</taxon>
        <taxon>Dikarya</taxon>
        <taxon>Ascomycota</taxon>
        <taxon>Pezizomycotina</taxon>
        <taxon>Sordariomycetes</taxon>
        <taxon>Hypocreomycetidae</taxon>
        <taxon>Hypocreales</taxon>
        <taxon>Bionectriaceae</taxon>
        <taxon>Clonostachys</taxon>
    </lineage>
</organism>
<evidence type="ECO:0000313" key="1">
    <source>
        <dbReference type="EMBL" id="CAH0054817.1"/>
    </source>
</evidence>
<dbReference type="Proteomes" id="UP000775872">
    <property type="component" value="Unassembled WGS sequence"/>
</dbReference>